<dbReference type="InterPro" id="IPR005151">
    <property type="entry name" value="Tail-specific_protease"/>
</dbReference>
<feature type="chain" id="PRO_5047309962" description="Tail specific protease domain-containing protein" evidence="1">
    <location>
        <begin position="25"/>
        <end position="434"/>
    </location>
</feature>
<dbReference type="Gene3D" id="3.90.226.10">
    <property type="entry name" value="2-enoyl-CoA Hydratase, Chain A, domain 1"/>
    <property type="match status" value="1"/>
</dbReference>
<sequence length="434" mass="50723">MKKKILVFFLTFLSILTFSQKLFSAEELQTDFDVFINYILKAGIDPFKFVSEETFYSKVDEIKTKLNKPMTKGEFFKTIAPMIHLFSDVHYGIVFNITTDTLVMPFEPVVVGNRLFVKNSLVEDLNNNSEVLEIDGRKVQDMIEEFRKYIPRIISKRIDLVLGHMVLLLPEIEGKDTFDLLIKNGNIEKQIQISAFTKVGIINKIKKLNLKIDKPISFERKGKIGILNIKSFSFKYERLEYYKDFLKEVFKNSKDMTDLIIDLRKNPGGYLENIYELFKYLTDKKLVTWGIEYVYTNLPGNKEIKRIRKNHDLKIEIIPVKDNFKGKVWLLVDDTMASIAVVATYLFQKFELGKIIGEKPKEPVNTLSVRFSTNYILPNTELSLLIPNGKYYFEEEPKIVIDYERKMTEKEEIDYLLGERDVVLDYAFEIISKS</sequence>
<evidence type="ECO:0000313" key="3">
    <source>
        <dbReference type="EMBL" id="QTA38016.1"/>
    </source>
</evidence>
<feature type="signal peptide" evidence="1">
    <location>
        <begin position="1"/>
        <end position="24"/>
    </location>
</feature>
<evidence type="ECO:0000313" key="4">
    <source>
        <dbReference type="Proteomes" id="UP000671862"/>
    </source>
</evidence>
<reference evidence="3 4" key="1">
    <citation type="submission" date="2021-03" db="EMBL/GenBank/DDBJ databases">
        <title>Thermosipho ferrireducens sp.nov., an anaerobic thermophilic iron-reducing bacterium isolated from a deep-sea hydrothermal sulfide deposits.</title>
        <authorList>
            <person name="Zeng X."/>
            <person name="Chen Y."/>
            <person name="Shao Z."/>
        </authorList>
    </citation>
    <scope>NUCLEOTIDE SEQUENCE [LARGE SCALE GENOMIC DNA]</scope>
    <source>
        <strain evidence="3 4">JL129W03</strain>
    </source>
</reference>
<keyword evidence="1" id="KW-0732">Signal</keyword>
<dbReference type="Pfam" id="PF03572">
    <property type="entry name" value="Peptidase_S41"/>
    <property type="match status" value="1"/>
</dbReference>
<dbReference type="InterPro" id="IPR029045">
    <property type="entry name" value="ClpP/crotonase-like_dom_sf"/>
</dbReference>
<protein>
    <recommendedName>
        <fullName evidence="2">Tail specific protease domain-containing protein</fullName>
    </recommendedName>
</protein>
<dbReference type="SUPFAM" id="SSF52096">
    <property type="entry name" value="ClpP/crotonase"/>
    <property type="match status" value="1"/>
</dbReference>
<keyword evidence="4" id="KW-1185">Reference proteome</keyword>
<evidence type="ECO:0000259" key="2">
    <source>
        <dbReference type="SMART" id="SM00245"/>
    </source>
</evidence>
<proteinExistence type="predicted"/>
<dbReference type="SMART" id="SM00245">
    <property type="entry name" value="TSPc"/>
    <property type="match status" value="1"/>
</dbReference>
<dbReference type="Proteomes" id="UP000671862">
    <property type="component" value="Chromosome"/>
</dbReference>
<gene>
    <name evidence="3" type="ORF">JYK00_00240</name>
</gene>
<evidence type="ECO:0000256" key="1">
    <source>
        <dbReference type="SAM" id="SignalP"/>
    </source>
</evidence>
<dbReference type="EMBL" id="CP071446">
    <property type="protein sequence ID" value="QTA38016.1"/>
    <property type="molecule type" value="Genomic_DNA"/>
</dbReference>
<dbReference type="RefSeq" id="WP_207566737.1">
    <property type="nucleotide sequence ID" value="NZ_CP071446.1"/>
</dbReference>
<name>A0ABX7S844_9BACT</name>
<organism evidence="3 4">
    <name type="scientific">Thermosipho ferrireducens</name>
    <dbReference type="NCBI Taxonomy" id="2571116"/>
    <lineage>
        <taxon>Bacteria</taxon>
        <taxon>Thermotogati</taxon>
        <taxon>Thermotogota</taxon>
        <taxon>Thermotogae</taxon>
        <taxon>Thermotogales</taxon>
        <taxon>Fervidobacteriaceae</taxon>
        <taxon>Thermosipho</taxon>
    </lineage>
</organism>
<feature type="domain" description="Tail specific protease" evidence="2">
    <location>
        <begin position="184"/>
        <end position="402"/>
    </location>
</feature>
<accession>A0ABX7S844</accession>